<dbReference type="AlphaFoldDB" id="A0A2Z6G9I2"/>
<dbReference type="InterPro" id="IPR008854">
    <property type="entry name" value="TPMT"/>
</dbReference>
<dbReference type="GO" id="GO:0010038">
    <property type="term" value="P:response to metal ion"/>
    <property type="evidence" value="ECO:0007669"/>
    <property type="project" value="InterPro"/>
</dbReference>
<dbReference type="EMBL" id="AP018738">
    <property type="protein sequence ID" value="BBE50118.1"/>
    <property type="molecule type" value="Genomic_DNA"/>
</dbReference>
<keyword evidence="11" id="KW-1185">Reference proteome</keyword>
<accession>A0A2Z6G9I2</accession>
<proteinExistence type="inferred from homology"/>
<evidence type="ECO:0000313" key="11">
    <source>
        <dbReference type="Proteomes" id="UP000033070"/>
    </source>
</evidence>
<dbReference type="Pfam" id="PF05724">
    <property type="entry name" value="TPMT"/>
    <property type="match status" value="1"/>
</dbReference>
<evidence type="ECO:0000256" key="4">
    <source>
        <dbReference type="ARBA" id="ARBA00011905"/>
    </source>
</evidence>
<dbReference type="SUPFAM" id="SSF53335">
    <property type="entry name" value="S-adenosyl-L-methionine-dependent methyltransferases"/>
    <property type="match status" value="1"/>
</dbReference>
<evidence type="ECO:0000256" key="6">
    <source>
        <dbReference type="ARBA" id="ARBA00022603"/>
    </source>
</evidence>
<feature type="binding site" evidence="9">
    <location>
        <position position="156"/>
    </location>
    <ligand>
        <name>S-adenosyl-L-methionine</name>
        <dbReference type="ChEBI" id="CHEBI:59789"/>
    </ligand>
</feature>
<dbReference type="InterPro" id="IPR029063">
    <property type="entry name" value="SAM-dependent_MTases_sf"/>
</dbReference>
<protein>
    <recommendedName>
        <fullName evidence="4 9">Thiopurine S-methyltransferase</fullName>
        <ecNumber evidence="4 9">2.1.1.67</ecNumber>
    </recommendedName>
    <alternativeName>
        <fullName evidence="9">Thiopurine methyltransferase</fullName>
    </alternativeName>
</protein>
<dbReference type="PANTHER" id="PTHR10259">
    <property type="entry name" value="THIOPURINE S-METHYLTRANSFERASE"/>
    <property type="match status" value="1"/>
</dbReference>
<dbReference type="GO" id="GO:0008119">
    <property type="term" value="F:thiopurine S-methyltransferase activity"/>
    <property type="evidence" value="ECO:0007669"/>
    <property type="project" value="UniProtKB-UniRule"/>
</dbReference>
<keyword evidence="5 9" id="KW-0963">Cytoplasm</keyword>
<dbReference type="NCBIfam" id="NF009732">
    <property type="entry name" value="PRK13255.1"/>
    <property type="match status" value="1"/>
</dbReference>
<dbReference type="NCBIfam" id="TIGR03840">
    <property type="entry name" value="TMPT_Se_Te"/>
    <property type="match status" value="1"/>
</dbReference>
<dbReference type="GO" id="GO:0005737">
    <property type="term" value="C:cytoplasm"/>
    <property type="evidence" value="ECO:0007669"/>
    <property type="project" value="UniProtKB-SubCell"/>
</dbReference>
<dbReference type="Gene3D" id="3.40.50.150">
    <property type="entry name" value="Vaccinia Virus protein VP39"/>
    <property type="match status" value="1"/>
</dbReference>
<dbReference type="GO" id="GO:0032259">
    <property type="term" value="P:methylation"/>
    <property type="evidence" value="ECO:0007669"/>
    <property type="project" value="UniProtKB-KW"/>
</dbReference>
<comment type="similarity">
    <text evidence="3 9">Belongs to the class I-like SAM-binding methyltransferase superfamily. TPMT family.</text>
</comment>
<dbReference type="Proteomes" id="UP000033070">
    <property type="component" value="Chromosome"/>
</dbReference>
<dbReference type="PIRSF" id="PIRSF023956">
    <property type="entry name" value="Thiopurine_S-methyltransferase"/>
    <property type="match status" value="1"/>
</dbReference>
<gene>
    <name evidence="9" type="primary">tpm</name>
    <name evidence="10" type="ORF">OYT1_ch0551</name>
</gene>
<evidence type="ECO:0000256" key="3">
    <source>
        <dbReference type="ARBA" id="ARBA00008145"/>
    </source>
</evidence>
<evidence type="ECO:0000256" key="9">
    <source>
        <dbReference type="HAMAP-Rule" id="MF_00812"/>
    </source>
</evidence>
<feature type="binding site" evidence="9">
    <location>
        <position position="44"/>
    </location>
    <ligand>
        <name>S-adenosyl-L-methionine</name>
        <dbReference type="ChEBI" id="CHEBI:59789"/>
    </ligand>
</feature>
<feature type="binding site" evidence="9">
    <location>
        <position position="78"/>
    </location>
    <ligand>
        <name>S-adenosyl-L-methionine</name>
        <dbReference type="ChEBI" id="CHEBI:59789"/>
    </ligand>
</feature>
<keyword evidence="8 9" id="KW-0949">S-adenosyl-L-methionine</keyword>
<dbReference type="InterPro" id="IPR022474">
    <property type="entry name" value="Thiopur_S-MeTfrase_Se/Te_detox"/>
</dbReference>
<dbReference type="PROSITE" id="PS51585">
    <property type="entry name" value="SAM_MT_TPMT"/>
    <property type="match status" value="1"/>
</dbReference>
<reference evidence="10 11" key="1">
    <citation type="submission" date="2018-06" db="EMBL/GenBank/DDBJ databases">
        <title>OYT1 Genome Sequencing.</title>
        <authorList>
            <person name="Kato S."/>
            <person name="Itoh T."/>
            <person name="Ohkuma M."/>
        </authorList>
    </citation>
    <scope>NUCLEOTIDE SEQUENCE [LARGE SCALE GENOMIC DNA]</scope>
    <source>
        <strain evidence="10 11">OYT1</strain>
    </source>
</reference>
<evidence type="ECO:0000256" key="8">
    <source>
        <dbReference type="ARBA" id="ARBA00022691"/>
    </source>
</evidence>
<feature type="binding site" evidence="9">
    <location>
        <position position="99"/>
    </location>
    <ligand>
        <name>S-adenosyl-L-methionine</name>
        <dbReference type="ChEBI" id="CHEBI:59789"/>
    </ligand>
</feature>
<dbReference type="KEGG" id="fam:OYT1_ch0551"/>
<dbReference type="InterPro" id="IPR025835">
    <property type="entry name" value="Thiopurine_S-MeTrfase"/>
</dbReference>
<evidence type="ECO:0000256" key="2">
    <source>
        <dbReference type="ARBA" id="ARBA00004496"/>
    </source>
</evidence>
<keyword evidence="6 9" id="KW-0489">Methyltransferase</keyword>
<comment type="catalytic activity">
    <reaction evidence="1 9">
        <text>S-adenosyl-L-methionine + a thiopurine = S-adenosyl-L-homocysteine + a thiopurine S-methylether.</text>
        <dbReference type="EC" id="2.1.1.67"/>
    </reaction>
</comment>
<dbReference type="STRING" id="1188319.OYT1_00201"/>
<sequence length="251" mass="28716">MGFLKCVATIHSQQIKLAAAKPEAFLLATQRGKGMKQEFWLERWERKEIGFHQDEINPYLREHWPEFQAAGGELFVPLCGKSLDMVWLREQGHNVLGVELSPLAVQEFFAENGYTPQHTDDGRFKRCEANGIRLLCGDFFDLTPADMTQVTAVYDRASLIALPPEMRERYARHLVNILPSGTQILLVTVDYPQEEMSGPPFAVTVEEVEALYRPYAEIKLLARLDVLAQNPRFQTRGMSRLHENIFVLKLL</sequence>
<name>A0A2Z6G9I2_9PROT</name>
<evidence type="ECO:0000256" key="5">
    <source>
        <dbReference type="ARBA" id="ARBA00022490"/>
    </source>
</evidence>
<evidence type="ECO:0000256" key="7">
    <source>
        <dbReference type="ARBA" id="ARBA00022679"/>
    </source>
</evidence>
<keyword evidence="7 9" id="KW-0808">Transferase</keyword>
<dbReference type="PANTHER" id="PTHR10259:SF11">
    <property type="entry name" value="THIOPURINE S-METHYLTRANSFERASE"/>
    <property type="match status" value="1"/>
</dbReference>
<organism evidence="10 11">
    <name type="scientific">Ferriphaselus amnicola</name>
    <dbReference type="NCBI Taxonomy" id="1188319"/>
    <lineage>
        <taxon>Bacteria</taxon>
        <taxon>Pseudomonadati</taxon>
        <taxon>Pseudomonadota</taxon>
        <taxon>Betaproteobacteria</taxon>
        <taxon>Nitrosomonadales</taxon>
        <taxon>Gallionellaceae</taxon>
        <taxon>Ferriphaselus</taxon>
    </lineage>
</organism>
<dbReference type="EC" id="2.1.1.67" evidence="4 9"/>
<comment type="subcellular location">
    <subcellularLocation>
        <location evidence="2 9">Cytoplasm</location>
    </subcellularLocation>
</comment>
<evidence type="ECO:0000313" key="10">
    <source>
        <dbReference type="EMBL" id="BBE50118.1"/>
    </source>
</evidence>
<dbReference type="FunFam" id="3.40.50.150:FF:000101">
    <property type="entry name" value="Thiopurine S-methyltransferase"/>
    <property type="match status" value="1"/>
</dbReference>
<dbReference type="HAMAP" id="MF_00812">
    <property type="entry name" value="Thiopur_methtran"/>
    <property type="match status" value="1"/>
</dbReference>
<evidence type="ECO:0000256" key="1">
    <source>
        <dbReference type="ARBA" id="ARBA00000903"/>
    </source>
</evidence>